<dbReference type="OrthoDB" id="5872741at2759"/>
<gene>
    <name evidence="2" type="ORF">HPLM_LOCUS10689</name>
</gene>
<evidence type="ECO:0000313" key="3">
    <source>
        <dbReference type="Proteomes" id="UP000268014"/>
    </source>
</evidence>
<dbReference type="STRING" id="6290.A0A0N4WIC2"/>
<dbReference type="WBParaSite" id="HPLM_0001069701-mRNA-1">
    <property type="protein sequence ID" value="HPLM_0001069701-mRNA-1"/>
    <property type="gene ID" value="HPLM_0001069701"/>
</dbReference>
<proteinExistence type="predicted"/>
<dbReference type="AlphaFoldDB" id="A0A0N4WIC2"/>
<reference evidence="4" key="1">
    <citation type="submission" date="2017-02" db="UniProtKB">
        <authorList>
            <consortium name="WormBaseParasite"/>
        </authorList>
    </citation>
    <scope>IDENTIFICATION</scope>
</reference>
<feature type="compositionally biased region" description="Basic and acidic residues" evidence="1">
    <location>
        <begin position="1"/>
        <end position="10"/>
    </location>
</feature>
<evidence type="ECO:0000256" key="1">
    <source>
        <dbReference type="SAM" id="MobiDB-lite"/>
    </source>
</evidence>
<name>A0A0N4WIC2_HAEPC</name>
<sequence length="83" mass="8812">MGEQGVELKESPPVVNSHPPSEVEGQDPPAVPVPAAHTARMARIDNMPRVGRRVSSIEAVKGAPPPKRQSVVVYETPDSPPAQ</sequence>
<dbReference type="EMBL" id="UZAF01017359">
    <property type="protein sequence ID" value="VDO40852.1"/>
    <property type="molecule type" value="Genomic_DNA"/>
</dbReference>
<organism evidence="4">
    <name type="scientific">Haemonchus placei</name>
    <name type="common">Barber's pole worm</name>
    <dbReference type="NCBI Taxonomy" id="6290"/>
    <lineage>
        <taxon>Eukaryota</taxon>
        <taxon>Metazoa</taxon>
        <taxon>Ecdysozoa</taxon>
        <taxon>Nematoda</taxon>
        <taxon>Chromadorea</taxon>
        <taxon>Rhabditida</taxon>
        <taxon>Rhabditina</taxon>
        <taxon>Rhabditomorpha</taxon>
        <taxon>Strongyloidea</taxon>
        <taxon>Trichostrongylidae</taxon>
        <taxon>Haemonchus</taxon>
    </lineage>
</organism>
<feature type="region of interest" description="Disordered" evidence="1">
    <location>
        <begin position="1"/>
        <end position="33"/>
    </location>
</feature>
<reference evidence="2 3" key="2">
    <citation type="submission" date="2018-11" db="EMBL/GenBank/DDBJ databases">
        <authorList>
            <consortium name="Pathogen Informatics"/>
        </authorList>
    </citation>
    <scope>NUCLEOTIDE SEQUENCE [LARGE SCALE GENOMIC DNA]</scope>
    <source>
        <strain evidence="2 3">MHpl1</strain>
    </source>
</reference>
<feature type="region of interest" description="Disordered" evidence="1">
    <location>
        <begin position="56"/>
        <end position="83"/>
    </location>
</feature>
<evidence type="ECO:0000313" key="2">
    <source>
        <dbReference type="EMBL" id="VDO40852.1"/>
    </source>
</evidence>
<keyword evidence="3" id="KW-1185">Reference proteome</keyword>
<dbReference type="Proteomes" id="UP000268014">
    <property type="component" value="Unassembled WGS sequence"/>
</dbReference>
<protein>
    <submittedName>
        <fullName evidence="2 4">Uncharacterized protein</fullName>
    </submittedName>
</protein>
<accession>A0A0N4WIC2</accession>
<evidence type="ECO:0000313" key="4">
    <source>
        <dbReference type="WBParaSite" id="HPLM_0001069701-mRNA-1"/>
    </source>
</evidence>